<name>A0A8S0G4B9_ECOLX</name>
<dbReference type="PANTHER" id="PTHR40658:SF3">
    <property type="entry name" value="CLBS_DFSB FAMILY FOUR-HELIX BUNDLE PROTEIN"/>
    <property type="match status" value="1"/>
</dbReference>
<protein>
    <recommendedName>
        <fullName evidence="3">ClbS/DfsB family four-helix bundle protein</fullName>
    </recommendedName>
</protein>
<sequence length="176" mass="20043">MSVPQTKAELLLAIDKNFSKLISYLNTIPPEITSDKSMDGHAKGTEMSVRDLVSYLLGWNALVVKWIASDAKGLPVDFPETGYKWNQLGLLAQKFYSDYSELSYELLVAELQTVKNEIVNLINDRTDDILYGRPWYTKWTMGRMISFNTSSPYANAKDIPNGRLRKWAKNNNISLK</sequence>
<accession>A0A8S0G4B9</accession>
<dbReference type="EMBL" id="AP022360">
    <property type="protein sequence ID" value="BBU87061.1"/>
    <property type="molecule type" value="Genomic_DNA"/>
</dbReference>
<evidence type="ECO:0000313" key="2">
    <source>
        <dbReference type="Proteomes" id="UP000467488"/>
    </source>
</evidence>
<dbReference type="Pfam" id="PF08020">
    <property type="entry name" value="DUF1706"/>
    <property type="match status" value="1"/>
</dbReference>
<organism evidence="1 2">
    <name type="scientific">Escherichia coli</name>
    <dbReference type="NCBI Taxonomy" id="562"/>
    <lineage>
        <taxon>Bacteria</taxon>
        <taxon>Pseudomonadati</taxon>
        <taxon>Pseudomonadota</taxon>
        <taxon>Gammaproteobacteria</taxon>
        <taxon>Enterobacterales</taxon>
        <taxon>Enterobacteriaceae</taxon>
        <taxon>Escherichia</taxon>
    </lineage>
</organism>
<dbReference type="InterPro" id="IPR012550">
    <property type="entry name" value="DUF1706"/>
</dbReference>
<evidence type="ECO:0000313" key="1">
    <source>
        <dbReference type="EMBL" id="BBU87061.1"/>
    </source>
</evidence>
<dbReference type="Gene3D" id="1.20.120.450">
    <property type="entry name" value="dinb family like domain"/>
    <property type="match status" value="1"/>
</dbReference>
<dbReference type="PANTHER" id="PTHR40658">
    <property type="match status" value="1"/>
</dbReference>
<dbReference type="AlphaFoldDB" id="A0A8S0G4B9"/>
<dbReference type="InterPro" id="IPR034660">
    <property type="entry name" value="DinB/YfiT-like"/>
</dbReference>
<dbReference type="Proteomes" id="UP000467488">
    <property type="component" value="Chromosome"/>
</dbReference>
<gene>
    <name evidence="1" type="ORF">EIMP300_84610</name>
</gene>
<evidence type="ECO:0008006" key="3">
    <source>
        <dbReference type="Google" id="ProtNLM"/>
    </source>
</evidence>
<proteinExistence type="predicted"/>
<dbReference type="PIRSF" id="PIRSF031551">
    <property type="entry name" value="DUF1706"/>
    <property type="match status" value="1"/>
</dbReference>
<reference evidence="1 2" key="1">
    <citation type="submission" date="2020-01" db="EMBL/GenBank/DDBJ databases">
        <title>Dynamics of blaIMP-6 dissemination in carbapenem resistant Enterobacteriacea isolated from regional surveillance in Osaka, Japan.</title>
        <authorList>
            <person name="Abe R."/>
            <person name="Akeda Y."/>
            <person name="Sugawara Y."/>
            <person name="Yamamoto N."/>
            <person name="Tomono K."/>
            <person name="Takeuchi D."/>
            <person name="Kawahara R."/>
            <person name="Hamada S."/>
        </authorList>
    </citation>
    <scope>NUCLEOTIDE SEQUENCE [LARGE SCALE GENOMIC DNA]</scope>
    <source>
        <strain evidence="1 2">E300</strain>
    </source>
</reference>